<feature type="region of interest" description="Disordered" evidence="1">
    <location>
        <begin position="89"/>
        <end position="112"/>
    </location>
</feature>
<reference evidence="2 3" key="1">
    <citation type="journal article" date="2021" name="Elife">
        <title>Chloroplast acquisition without the gene transfer in kleptoplastic sea slugs, Plakobranchus ocellatus.</title>
        <authorList>
            <person name="Maeda T."/>
            <person name="Takahashi S."/>
            <person name="Yoshida T."/>
            <person name="Shimamura S."/>
            <person name="Takaki Y."/>
            <person name="Nagai Y."/>
            <person name="Toyoda A."/>
            <person name="Suzuki Y."/>
            <person name="Arimoto A."/>
            <person name="Ishii H."/>
            <person name="Satoh N."/>
            <person name="Nishiyama T."/>
            <person name="Hasebe M."/>
            <person name="Maruyama T."/>
            <person name="Minagawa J."/>
            <person name="Obokata J."/>
            <person name="Shigenobu S."/>
        </authorList>
    </citation>
    <scope>NUCLEOTIDE SEQUENCE [LARGE SCALE GENOMIC DNA]</scope>
</reference>
<evidence type="ECO:0000313" key="2">
    <source>
        <dbReference type="EMBL" id="GFN75072.1"/>
    </source>
</evidence>
<organism evidence="2 3">
    <name type="scientific">Plakobranchus ocellatus</name>
    <dbReference type="NCBI Taxonomy" id="259542"/>
    <lineage>
        <taxon>Eukaryota</taxon>
        <taxon>Metazoa</taxon>
        <taxon>Spiralia</taxon>
        <taxon>Lophotrochozoa</taxon>
        <taxon>Mollusca</taxon>
        <taxon>Gastropoda</taxon>
        <taxon>Heterobranchia</taxon>
        <taxon>Euthyneura</taxon>
        <taxon>Panpulmonata</taxon>
        <taxon>Sacoglossa</taxon>
        <taxon>Placobranchoidea</taxon>
        <taxon>Plakobranchidae</taxon>
        <taxon>Plakobranchus</taxon>
    </lineage>
</organism>
<name>A0AAV3XXU3_9GAST</name>
<comment type="caution">
    <text evidence="2">The sequence shown here is derived from an EMBL/GenBank/DDBJ whole genome shotgun (WGS) entry which is preliminary data.</text>
</comment>
<dbReference type="AlphaFoldDB" id="A0AAV3XXU3"/>
<feature type="compositionally biased region" description="Basic and acidic residues" evidence="1">
    <location>
        <begin position="94"/>
        <end position="112"/>
    </location>
</feature>
<protein>
    <submittedName>
        <fullName evidence="2">Uncharacterized protein</fullName>
    </submittedName>
</protein>
<sequence length="112" mass="12900">MLIFTVDANSHFKTYSDNSSSNKKQYQFLTGLVSGMNAERFTSSTPVPTPCRPPVCCWPLGVEWRGAGRRRPGLWLLEREFLLRARSRQALSSEHGDTRTWRKARKDQNLEI</sequence>
<dbReference type="EMBL" id="BLXT01000208">
    <property type="protein sequence ID" value="GFN75072.1"/>
    <property type="molecule type" value="Genomic_DNA"/>
</dbReference>
<gene>
    <name evidence="2" type="ORF">PoB_000157800</name>
</gene>
<proteinExistence type="predicted"/>
<dbReference type="Proteomes" id="UP000735302">
    <property type="component" value="Unassembled WGS sequence"/>
</dbReference>
<evidence type="ECO:0000313" key="3">
    <source>
        <dbReference type="Proteomes" id="UP000735302"/>
    </source>
</evidence>
<evidence type="ECO:0000256" key="1">
    <source>
        <dbReference type="SAM" id="MobiDB-lite"/>
    </source>
</evidence>
<accession>A0AAV3XXU3</accession>
<keyword evidence="3" id="KW-1185">Reference proteome</keyword>